<dbReference type="Pfam" id="PF13763">
    <property type="entry name" value="DUF4167"/>
    <property type="match status" value="1"/>
</dbReference>
<organism evidence="3 4">
    <name type="scientific">Lichenifustis flavocetrariae</name>
    <dbReference type="NCBI Taxonomy" id="2949735"/>
    <lineage>
        <taxon>Bacteria</taxon>
        <taxon>Pseudomonadati</taxon>
        <taxon>Pseudomonadota</taxon>
        <taxon>Alphaproteobacteria</taxon>
        <taxon>Hyphomicrobiales</taxon>
        <taxon>Lichenihabitantaceae</taxon>
        <taxon>Lichenifustis</taxon>
    </lineage>
</organism>
<feature type="region of interest" description="Disordered" evidence="1">
    <location>
        <begin position="320"/>
        <end position="362"/>
    </location>
</feature>
<feature type="compositionally biased region" description="Basic and acidic residues" evidence="1">
    <location>
        <begin position="228"/>
        <end position="242"/>
    </location>
</feature>
<evidence type="ECO:0000256" key="1">
    <source>
        <dbReference type="SAM" id="MobiDB-lite"/>
    </source>
</evidence>
<feature type="compositionally biased region" description="Basic and acidic residues" evidence="1">
    <location>
        <begin position="250"/>
        <end position="284"/>
    </location>
</feature>
<gene>
    <name evidence="3" type="ORF">M8523_17865</name>
</gene>
<feature type="compositionally biased region" description="Low complexity" evidence="1">
    <location>
        <begin position="337"/>
        <end position="356"/>
    </location>
</feature>
<feature type="region of interest" description="Disordered" evidence="1">
    <location>
        <begin position="1"/>
        <end position="45"/>
    </location>
</feature>
<evidence type="ECO:0000259" key="2">
    <source>
        <dbReference type="Pfam" id="PF13763"/>
    </source>
</evidence>
<dbReference type="Proteomes" id="UP001165667">
    <property type="component" value="Unassembled WGS sequence"/>
</dbReference>
<comment type="caution">
    <text evidence="3">The sequence shown here is derived from an EMBL/GenBank/DDBJ whole genome shotgun (WGS) entry which is preliminary data.</text>
</comment>
<evidence type="ECO:0000313" key="4">
    <source>
        <dbReference type="Proteomes" id="UP001165667"/>
    </source>
</evidence>
<feature type="region of interest" description="Disordered" evidence="1">
    <location>
        <begin position="93"/>
        <end position="296"/>
    </location>
</feature>
<keyword evidence="4" id="KW-1185">Reference proteome</keyword>
<protein>
    <submittedName>
        <fullName evidence="3">DUF4167 domain-containing protein</fullName>
    </submittedName>
</protein>
<feature type="compositionally biased region" description="Acidic residues" evidence="1">
    <location>
        <begin position="107"/>
        <end position="119"/>
    </location>
</feature>
<proteinExistence type="predicted"/>
<sequence length="384" mass="42651">MRPGQNKRMRGRNNNNNNSNGGGGHRRGPNPLTRSYESNGPDVKIRGTAQHIGEKYLQLARDAQTSGDPVAAENYLQHAEHYFRIIAAAQQAQQQAQPGYARQPGDTESDDADGDDEVMMPDRFSLPSERFAQPTGTGQQPYADRAGFNGERTGVPERAERPQGQENGYRAERQDREPRVDRDQRQDREPRQDRDQRQERDTRQDRPVTDRPAGDQRPAASGNAGERAPYEGDKPYRNDRGTRPQRTPRYPRDGQDYRERNERAPQEGRDQRDTRDPSVREQPRIPEPIATVDPEIGSDLPAFITAPVRSVVPAAPPVPEPVEVATQQSPTLAAESPQPAAEAVADAAPEAEGFAVRPRRRRRTRAAIEADAAAAQAAGEVDSE</sequence>
<reference evidence="3" key="1">
    <citation type="submission" date="2022-05" db="EMBL/GenBank/DDBJ databases">
        <authorList>
            <person name="Pankratov T."/>
        </authorList>
    </citation>
    <scope>NUCLEOTIDE SEQUENCE</scope>
    <source>
        <strain evidence="3">BP6-180914</strain>
    </source>
</reference>
<evidence type="ECO:0000313" key="3">
    <source>
        <dbReference type="EMBL" id="MCW6509888.1"/>
    </source>
</evidence>
<feature type="compositionally biased region" description="Basic residues" evidence="1">
    <location>
        <begin position="1"/>
        <end position="11"/>
    </location>
</feature>
<dbReference type="InterPro" id="IPR025430">
    <property type="entry name" value="DUF4167"/>
</dbReference>
<feature type="domain" description="DUF4167" evidence="2">
    <location>
        <begin position="10"/>
        <end position="91"/>
    </location>
</feature>
<accession>A0AA42CJT4</accession>
<dbReference type="EMBL" id="JAMOIM010000012">
    <property type="protein sequence ID" value="MCW6509888.1"/>
    <property type="molecule type" value="Genomic_DNA"/>
</dbReference>
<dbReference type="AlphaFoldDB" id="A0AA42CJT4"/>
<name>A0AA42CJT4_9HYPH</name>
<dbReference type="RefSeq" id="WP_282586260.1">
    <property type="nucleotide sequence ID" value="NZ_JAMOIM010000012.1"/>
</dbReference>
<feature type="compositionally biased region" description="Basic and acidic residues" evidence="1">
    <location>
        <begin position="154"/>
        <end position="214"/>
    </location>
</feature>